<name>A0A5R9BAH1_9MICC</name>
<dbReference type="Gene3D" id="3.50.50.60">
    <property type="entry name" value="FAD/NAD(P)-binding domain"/>
    <property type="match status" value="2"/>
</dbReference>
<dbReference type="OrthoDB" id="833207at2"/>
<dbReference type="RefSeq" id="WP_138253079.1">
    <property type="nucleotide sequence ID" value="NZ_VAVZ01000020.1"/>
</dbReference>
<dbReference type="Gene3D" id="3.90.660.50">
    <property type="match status" value="1"/>
</dbReference>
<organism evidence="1 2">
    <name type="scientific">Nesterenkonia salmonea</name>
    <dbReference type="NCBI Taxonomy" id="1804987"/>
    <lineage>
        <taxon>Bacteria</taxon>
        <taxon>Bacillati</taxon>
        <taxon>Actinomycetota</taxon>
        <taxon>Actinomycetes</taxon>
        <taxon>Micrococcales</taxon>
        <taxon>Micrococcaceae</taxon>
        <taxon>Nesterenkonia</taxon>
    </lineage>
</organism>
<accession>A0A5R9BAH1</accession>
<dbReference type="PANTHER" id="PTHR10668">
    <property type="entry name" value="PHYTOENE DEHYDROGENASE"/>
    <property type="match status" value="1"/>
</dbReference>
<comment type="caution">
    <text evidence="1">The sequence shown here is derived from an EMBL/GenBank/DDBJ whole genome shotgun (WGS) entry which is preliminary data.</text>
</comment>
<gene>
    <name evidence="1" type="ORF">FEF26_08320</name>
</gene>
<reference evidence="1 2" key="1">
    <citation type="submission" date="2019-05" db="EMBL/GenBank/DDBJ databases">
        <title>Nesterenkonia sp. GY074 isolated from the Southern Atlantic Ocean.</title>
        <authorList>
            <person name="Zhang G."/>
        </authorList>
    </citation>
    <scope>NUCLEOTIDE SEQUENCE [LARGE SCALE GENOMIC DNA]</scope>
    <source>
        <strain evidence="1 2">GY074</strain>
    </source>
</reference>
<keyword evidence="2" id="KW-1185">Reference proteome</keyword>
<proteinExistence type="predicted"/>
<evidence type="ECO:0000313" key="1">
    <source>
        <dbReference type="EMBL" id="TLP96978.1"/>
    </source>
</evidence>
<dbReference type="InterPro" id="IPR036188">
    <property type="entry name" value="FAD/NAD-bd_sf"/>
</dbReference>
<dbReference type="SUPFAM" id="SSF51905">
    <property type="entry name" value="FAD/NAD(P)-binding domain"/>
    <property type="match status" value="1"/>
</dbReference>
<protein>
    <submittedName>
        <fullName evidence="1">NAD(P)/FAD-dependent oxidoreductase</fullName>
    </submittedName>
</protein>
<dbReference type="EMBL" id="VAVZ01000020">
    <property type="protein sequence ID" value="TLP96978.1"/>
    <property type="molecule type" value="Genomic_DNA"/>
</dbReference>
<dbReference type="PRINTS" id="PR00419">
    <property type="entry name" value="ADXRDTASE"/>
</dbReference>
<sequence length="547" mass="57395">MTQHAAIVGSGPNGLSAACTLARAGWKVTVYEAADLPGGAARSAELFGPGLISDLGSSVHPLTAASTAYASLLGTAESPGGIDYAHPPVAAAHPSDDDDASPALLHRSLEQTAEELGEDAELWRWVMGPLVNNWDAVRDAIFTPPSRPFTGIARSGEPGTALPRRMAETVKATASAGLERGVAFAQFGSVGAMPARNMMRSFKTARGRALFAGLAAHSTGPLTRPLTSAFGVVLGAAAHAVGWPVIRGGSQKLVDALVAELHAHGGEIVTDFKVEAIKDVPLSGLRLGVRKNLKRRGYRIEGVRADHRGHRRRAGEEVADVVVLDLTPKQMLQLEGLYLTDRVTRRMKRWQYGPGVVKIDFLVDGPIPWEREVLGSAGTVHLGGSVEQITASEAAANHGVLPGRPYVLLAQPSAADDSRSPDHRTVGWAYAHVPPGLDAEGTARAAKLIEQEITRYAPQFPDAVLDRKIWGPSDMEAWNANLVGGSVSAGLATIGQTLSGPASLRRPYSAGMEGIYTCSAATPPGGGAHGMAGYNAANAILRETHSL</sequence>
<dbReference type="AlphaFoldDB" id="A0A5R9BAH1"/>
<dbReference type="Pfam" id="PF13450">
    <property type="entry name" value="NAD_binding_8"/>
    <property type="match status" value="1"/>
</dbReference>
<dbReference type="Proteomes" id="UP000310458">
    <property type="component" value="Unassembled WGS sequence"/>
</dbReference>
<dbReference type="PANTHER" id="PTHR10668:SF105">
    <property type="entry name" value="DEHYDROGENASE-RELATED"/>
    <property type="match status" value="1"/>
</dbReference>
<evidence type="ECO:0000313" key="2">
    <source>
        <dbReference type="Proteomes" id="UP000310458"/>
    </source>
</evidence>